<feature type="region of interest" description="Disordered" evidence="7">
    <location>
        <begin position="261"/>
        <end position="281"/>
    </location>
</feature>
<dbReference type="Pfam" id="PF09294">
    <property type="entry name" value="Interfer-bind"/>
    <property type="match status" value="1"/>
</dbReference>
<dbReference type="GO" id="GO:0004896">
    <property type="term" value="F:cytokine receptor activity"/>
    <property type="evidence" value="ECO:0007669"/>
    <property type="project" value="TreeGrafter"/>
</dbReference>
<keyword evidence="3" id="KW-0677">Repeat</keyword>
<feature type="compositionally biased region" description="Polar residues" evidence="7">
    <location>
        <begin position="304"/>
        <end position="320"/>
    </location>
</feature>
<dbReference type="SUPFAM" id="SSF49265">
    <property type="entry name" value="Fibronectin type III"/>
    <property type="match status" value="1"/>
</dbReference>
<evidence type="ECO:0000313" key="11">
    <source>
        <dbReference type="Proteomes" id="UP000694540"/>
    </source>
</evidence>
<evidence type="ECO:0000259" key="9">
    <source>
        <dbReference type="Pfam" id="PF09294"/>
    </source>
</evidence>
<name>A0A8C3VWV0_9CETA</name>
<dbReference type="Proteomes" id="UP000694540">
    <property type="component" value="Unplaced"/>
</dbReference>
<dbReference type="Gene3D" id="2.60.40.10">
    <property type="entry name" value="Immunoglobulins"/>
    <property type="match status" value="1"/>
</dbReference>
<dbReference type="GO" id="GO:0042015">
    <property type="term" value="F:interleukin-20 binding"/>
    <property type="evidence" value="ECO:0007669"/>
    <property type="project" value="TreeGrafter"/>
</dbReference>
<evidence type="ECO:0000256" key="1">
    <source>
        <dbReference type="ARBA" id="ARBA00004479"/>
    </source>
</evidence>
<dbReference type="PANTHER" id="PTHR20859:SF86">
    <property type="entry name" value="INTERLEUKIN-20 RECEPTOR SUBUNIT ALPHA"/>
    <property type="match status" value="1"/>
</dbReference>
<dbReference type="InterPro" id="IPR015373">
    <property type="entry name" value="Interferon/interleukin_rcp_dom"/>
</dbReference>
<keyword evidence="5 8" id="KW-0472">Membrane</keyword>
<dbReference type="AlphaFoldDB" id="A0A8C3VWV0"/>
<feature type="region of interest" description="Disordered" evidence="7">
    <location>
        <begin position="295"/>
        <end position="320"/>
    </location>
</feature>
<keyword evidence="2 8" id="KW-0812">Transmembrane</keyword>
<evidence type="ECO:0000256" key="6">
    <source>
        <dbReference type="ARBA" id="ARBA00023180"/>
    </source>
</evidence>
<evidence type="ECO:0000256" key="3">
    <source>
        <dbReference type="ARBA" id="ARBA00022737"/>
    </source>
</evidence>
<dbReference type="InterPro" id="IPR036116">
    <property type="entry name" value="FN3_sf"/>
</dbReference>
<sequence length="440" mass="50093">ISYNGTRQRACMEQKLLILCSISSQIGPPEVALTTDEKSISIVLTAPEKWKKNPEESSISMQQIYSNLKYNVSIYNTKSNRTWSQCVTNHTLVLSWLEPDTVYCVLVESLVPGPARLTRPSEKQCVSTLKDQTSELKVKIIFWYVLPISVTVFIFSMVGYFMYRYTRVGKEKHPANLVLIYGNEFDRRFFVPAEKIVINFITLNILEESKTSQKDVSVIEKSDDVWSLNEPSEDQEPPWEETEVRHLGYASHLMDIMCDSEESTRGTSLRQQEPPSRTMPTDKTVIEYEYDVRTSDISMGPGDQESNPQEEASQQGKLFEQQAPSANVDPQIQLYSYIPQLRDLEHLPQGHVDTEQGPAEEPSTTLVDWDPRTGRLCMPSVSSFEHHSEGCGHAESTGLTEEGLLSRLYEDRVPDTAPGDNAAYLMQFMQEWGLYVQMED</sequence>
<keyword evidence="4 8" id="KW-1133">Transmembrane helix</keyword>
<dbReference type="GeneTree" id="ENSGT00940000157314"/>
<keyword evidence="6" id="KW-0325">Glycoprotein</keyword>
<organism evidence="10 11">
    <name type="scientific">Catagonus wagneri</name>
    <name type="common">Chacoan peccary</name>
    <dbReference type="NCBI Taxonomy" id="51154"/>
    <lineage>
        <taxon>Eukaryota</taxon>
        <taxon>Metazoa</taxon>
        <taxon>Chordata</taxon>
        <taxon>Craniata</taxon>
        <taxon>Vertebrata</taxon>
        <taxon>Euteleostomi</taxon>
        <taxon>Mammalia</taxon>
        <taxon>Eutheria</taxon>
        <taxon>Laurasiatheria</taxon>
        <taxon>Artiodactyla</taxon>
        <taxon>Suina</taxon>
        <taxon>Tayassuidae</taxon>
        <taxon>Catagonus</taxon>
    </lineage>
</organism>
<gene>
    <name evidence="10" type="primary">IL20RA</name>
</gene>
<dbReference type="InterPro" id="IPR050650">
    <property type="entry name" value="Type-II_Cytokine-TF_Rcpt"/>
</dbReference>
<evidence type="ECO:0000256" key="7">
    <source>
        <dbReference type="SAM" id="MobiDB-lite"/>
    </source>
</evidence>
<protein>
    <submittedName>
        <fullName evidence="10">Interleukin 20 receptor subunit alpha</fullName>
    </submittedName>
</protein>
<feature type="domain" description="Interferon/interleukin receptor" evidence="9">
    <location>
        <begin position="25"/>
        <end position="128"/>
    </location>
</feature>
<proteinExistence type="predicted"/>
<evidence type="ECO:0000313" key="10">
    <source>
        <dbReference type="Ensembl" id="ENSCWAP00000002899.1"/>
    </source>
</evidence>
<dbReference type="InterPro" id="IPR013783">
    <property type="entry name" value="Ig-like_fold"/>
</dbReference>
<dbReference type="FunFam" id="2.60.40.10:FF:000926">
    <property type="entry name" value="Interleukin 20 receptor subunit alpha"/>
    <property type="match status" value="1"/>
</dbReference>
<evidence type="ECO:0000256" key="5">
    <source>
        <dbReference type="ARBA" id="ARBA00023136"/>
    </source>
</evidence>
<evidence type="ECO:0000256" key="8">
    <source>
        <dbReference type="SAM" id="Phobius"/>
    </source>
</evidence>
<feature type="transmembrane region" description="Helical" evidence="8">
    <location>
        <begin position="141"/>
        <end position="163"/>
    </location>
</feature>
<comment type="subcellular location">
    <subcellularLocation>
        <location evidence="1">Membrane</location>
        <topology evidence="1">Single-pass type I membrane protein</topology>
    </subcellularLocation>
</comment>
<feature type="compositionally biased region" description="Polar residues" evidence="7">
    <location>
        <begin position="265"/>
        <end position="281"/>
    </location>
</feature>
<reference evidence="10" key="2">
    <citation type="submission" date="2025-09" db="UniProtKB">
        <authorList>
            <consortium name="Ensembl"/>
        </authorList>
    </citation>
    <scope>IDENTIFICATION</scope>
</reference>
<dbReference type="Ensembl" id="ENSCWAT00000003156.1">
    <property type="protein sequence ID" value="ENSCWAP00000002899.1"/>
    <property type="gene ID" value="ENSCWAG00000002295.1"/>
</dbReference>
<accession>A0A8C3VWV0</accession>
<reference evidence="10" key="1">
    <citation type="submission" date="2025-08" db="UniProtKB">
        <authorList>
            <consortium name="Ensembl"/>
        </authorList>
    </citation>
    <scope>IDENTIFICATION</scope>
</reference>
<dbReference type="PANTHER" id="PTHR20859">
    <property type="entry name" value="INTERFERON/INTERLEUKIN RECEPTOR"/>
    <property type="match status" value="1"/>
</dbReference>
<keyword evidence="11" id="KW-1185">Reference proteome</keyword>
<evidence type="ECO:0000256" key="2">
    <source>
        <dbReference type="ARBA" id="ARBA00022692"/>
    </source>
</evidence>
<dbReference type="GO" id="GO:0005886">
    <property type="term" value="C:plasma membrane"/>
    <property type="evidence" value="ECO:0007669"/>
    <property type="project" value="TreeGrafter"/>
</dbReference>
<evidence type="ECO:0000256" key="4">
    <source>
        <dbReference type="ARBA" id="ARBA00022989"/>
    </source>
</evidence>